<proteinExistence type="predicted"/>
<comment type="caution">
    <text evidence="1">The sequence shown here is derived from an EMBL/GenBank/DDBJ whole genome shotgun (WGS) entry which is preliminary data.</text>
</comment>
<protein>
    <submittedName>
        <fullName evidence="1">Uncharacterized protein</fullName>
    </submittedName>
</protein>
<evidence type="ECO:0000313" key="1">
    <source>
        <dbReference type="EMBL" id="KAI3368385.1"/>
    </source>
</evidence>
<name>A0ACB8WKW6_9TELE</name>
<dbReference type="EMBL" id="CM041538">
    <property type="protein sequence ID" value="KAI3368385.1"/>
    <property type="molecule type" value="Genomic_DNA"/>
</dbReference>
<gene>
    <name evidence="1" type="ORF">L3Q82_008088</name>
</gene>
<keyword evidence="2" id="KW-1185">Reference proteome</keyword>
<evidence type="ECO:0000313" key="2">
    <source>
        <dbReference type="Proteomes" id="UP000831701"/>
    </source>
</evidence>
<accession>A0ACB8WKW6</accession>
<reference evidence="1" key="1">
    <citation type="submission" date="2022-04" db="EMBL/GenBank/DDBJ databases">
        <title>Jade perch genome.</title>
        <authorList>
            <person name="Chao B."/>
        </authorList>
    </citation>
    <scope>NUCLEOTIDE SEQUENCE</scope>
    <source>
        <strain evidence="1">CB-2022</strain>
    </source>
</reference>
<organism evidence="1 2">
    <name type="scientific">Scortum barcoo</name>
    <name type="common">barcoo grunter</name>
    <dbReference type="NCBI Taxonomy" id="214431"/>
    <lineage>
        <taxon>Eukaryota</taxon>
        <taxon>Metazoa</taxon>
        <taxon>Chordata</taxon>
        <taxon>Craniata</taxon>
        <taxon>Vertebrata</taxon>
        <taxon>Euteleostomi</taxon>
        <taxon>Actinopterygii</taxon>
        <taxon>Neopterygii</taxon>
        <taxon>Teleostei</taxon>
        <taxon>Neoteleostei</taxon>
        <taxon>Acanthomorphata</taxon>
        <taxon>Eupercaria</taxon>
        <taxon>Centrarchiformes</taxon>
        <taxon>Terapontoidei</taxon>
        <taxon>Terapontidae</taxon>
        <taxon>Scortum</taxon>
    </lineage>
</organism>
<dbReference type="Proteomes" id="UP000831701">
    <property type="component" value="Chromosome 8"/>
</dbReference>
<sequence length="245" mass="25687">MHYLWCLLPDVEKPKPPALPGKLPTILLASRKTSDATVQTEDFSNKINSSTSPTVETAPVISEEVPRLALLRKISATSGSNLQDGDSDVSLRSHSTISTGTSDSHVGGVVHFRQGSPSKAARVTPFNYTPSPMACSLQDSQCQAAAINKKSQEKTARPPLVAPPSVATAARELPVAARSAPGTDGTAGTASPRQCPGPESLRRVGAGRNRGQGPGVLFVTIDDLPSVYTELILTGRHGVTDTTNN</sequence>